<dbReference type="CDD" id="cd09604">
    <property type="entry name" value="M1_APN_like"/>
    <property type="match status" value="1"/>
</dbReference>
<dbReference type="PANTHER" id="PTHR45726:SF3">
    <property type="entry name" value="LEUKOTRIENE A-4 HYDROLASE"/>
    <property type="match status" value="1"/>
</dbReference>
<dbReference type="GO" id="GO:0008237">
    <property type="term" value="F:metallopeptidase activity"/>
    <property type="evidence" value="ECO:0007669"/>
    <property type="project" value="InterPro"/>
</dbReference>
<feature type="binding site" evidence="2">
    <location>
        <position position="451"/>
    </location>
    <ligand>
        <name>Zn(2+)</name>
        <dbReference type="ChEBI" id="CHEBI:29105"/>
        <note>catalytic</note>
    </ligand>
</feature>
<evidence type="ECO:0000313" key="6">
    <source>
        <dbReference type="Proteomes" id="UP000215145"/>
    </source>
</evidence>
<feature type="region of interest" description="Disordered" evidence="3">
    <location>
        <begin position="91"/>
        <end position="122"/>
    </location>
</feature>
<evidence type="ECO:0000313" key="5">
    <source>
        <dbReference type="EMBL" id="OXM14690.1"/>
    </source>
</evidence>
<keyword evidence="2" id="KW-0862">Zinc</keyword>
<proteinExistence type="predicted"/>
<protein>
    <submittedName>
        <fullName evidence="5">EnpEP protein</fullName>
    </submittedName>
</protein>
<keyword evidence="6" id="KW-1185">Reference proteome</keyword>
<dbReference type="EMBL" id="NMUQ01000002">
    <property type="protein sequence ID" value="OXM14690.1"/>
    <property type="molecule type" value="Genomic_DNA"/>
</dbReference>
<keyword evidence="2" id="KW-0479">Metal-binding</keyword>
<gene>
    <name evidence="5" type="ORF">CGZ75_17455</name>
</gene>
<feature type="domain" description="Peptidase M1 membrane alanine aminopeptidase" evidence="4">
    <location>
        <begin position="388"/>
        <end position="580"/>
    </location>
</feature>
<reference evidence="5 6" key="1">
    <citation type="submission" date="2017-07" db="EMBL/GenBank/DDBJ databases">
        <title>Paenibacillus herberti R33 genome sequencing and assembly.</title>
        <authorList>
            <person name="Su W."/>
        </authorList>
    </citation>
    <scope>NUCLEOTIDE SEQUENCE [LARGE SCALE GENOMIC DNA]</scope>
    <source>
        <strain evidence="5 6">R33</strain>
    </source>
</reference>
<dbReference type="Pfam" id="PF01433">
    <property type="entry name" value="Peptidase_M1"/>
    <property type="match status" value="1"/>
</dbReference>
<accession>A0A229NXR4</accession>
<dbReference type="Proteomes" id="UP000215145">
    <property type="component" value="Unassembled WGS sequence"/>
</dbReference>
<feature type="binding site" evidence="2">
    <location>
        <position position="474"/>
    </location>
    <ligand>
        <name>Zn(2+)</name>
        <dbReference type="ChEBI" id="CHEBI:29105"/>
        <note>catalytic</note>
    </ligand>
</feature>
<comment type="caution">
    <text evidence="5">The sequence shown here is derived from an EMBL/GenBank/DDBJ whole genome shotgun (WGS) entry which is preliminary data.</text>
</comment>
<feature type="active site" description="Proton acceptor" evidence="1">
    <location>
        <position position="452"/>
    </location>
</feature>
<dbReference type="InterPro" id="IPR034015">
    <property type="entry name" value="M1_LTA4H"/>
</dbReference>
<evidence type="ECO:0000256" key="2">
    <source>
        <dbReference type="PIRSR" id="PIRSR634015-3"/>
    </source>
</evidence>
<dbReference type="OrthoDB" id="9814383at2"/>
<organism evidence="5 6">
    <name type="scientific">Paenibacillus herberti</name>
    <dbReference type="NCBI Taxonomy" id="1619309"/>
    <lineage>
        <taxon>Bacteria</taxon>
        <taxon>Bacillati</taxon>
        <taxon>Bacillota</taxon>
        <taxon>Bacilli</taxon>
        <taxon>Bacillales</taxon>
        <taxon>Paenibacillaceae</taxon>
        <taxon>Paenibacillus</taxon>
    </lineage>
</organism>
<dbReference type="PANTHER" id="PTHR45726">
    <property type="entry name" value="LEUKOTRIENE A-4 HYDROLASE"/>
    <property type="match status" value="1"/>
</dbReference>
<sequence>MICRRSFKNLLLAALLLTLLPLPVIGNANIAYAESALAEARTSPTGHAPSLSLDGFAALNLSNGLFTALNPSSTLTSNTDAAPNLASILNETTRKTGKNNGKSTAESPPAPTPRPQPQPLSQRITDYQIQVKLDGKMLIGTETVTWKNPGKKTVSDMYLHLYPNAFLSNKTTFMKESGGMLREDRATEASQGYMRLESLKTEDGTSLLPRVHFVQPDDGNKDDFTLAKLKLPQPVAPGGEITLQIGFSVSMPEVFARMGYSGKFVMAGQWFPKIAAYNTASSSRPEGWDVHQYHGNSEFYSDFGLYTVKIEVPAGYKVAATGVQIKPVEPAKGGQLFTFYAEDVHDFAWSASPDFIVSEEAFSAPGVPGVRIKLYLDPLQKPLAERYMHAAKSALAKYSQWYGTYPYSSLSIVVPPAGAGGAGGMEYPTLVTAFAADTDNPGYSLERAVVHEIGHQYWYGMVASNEFEEAWLDEGFTSYSEDKIMESEYGVEPRTALEASYVTDPAPLKLLSWSYGSHGRYADNVYSRAKLVLTGIENRTGQTTMNKILRTYFNQYKFRHPTTADFKRVVEQVTKDKWDDYFSQFIYGGQMADYAVDSIRISSSKGPSGKPAYESHVVIRRMDGVYGPVPVTFRFADGRTVQRTWDGVEDNVLYKLGSSSPLLWAAVDPERTNALDNRQINNYLRAEAPADQRVRISLGIVKALEWIAGAFAW</sequence>
<dbReference type="AlphaFoldDB" id="A0A229NXR4"/>
<dbReference type="SUPFAM" id="SSF55486">
    <property type="entry name" value="Metalloproteases ('zincins'), catalytic domain"/>
    <property type="match status" value="1"/>
</dbReference>
<comment type="cofactor">
    <cofactor evidence="2">
        <name>Zn(2+)</name>
        <dbReference type="ChEBI" id="CHEBI:29105"/>
    </cofactor>
    <text evidence="2">Binds 1 zinc ion per subunit.</text>
</comment>
<feature type="compositionally biased region" description="Pro residues" evidence="3">
    <location>
        <begin position="108"/>
        <end position="118"/>
    </location>
</feature>
<evidence type="ECO:0000256" key="3">
    <source>
        <dbReference type="SAM" id="MobiDB-lite"/>
    </source>
</evidence>
<dbReference type="GO" id="GO:0008270">
    <property type="term" value="F:zinc ion binding"/>
    <property type="evidence" value="ECO:0007669"/>
    <property type="project" value="InterPro"/>
</dbReference>
<feature type="active site" description="Proton donor" evidence="1">
    <location>
        <position position="526"/>
    </location>
</feature>
<name>A0A229NXR4_9BACL</name>
<dbReference type="InterPro" id="IPR014782">
    <property type="entry name" value="Peptidase_M1_dom"/>
</dbReference>
<dbReference type="InterPro" id="IPR027268">
    <property type="entry name" value="Peptidase_M4/M1_CTD_sf"/>
</dbReference>
<evidence type="ECO:0000259" key="4">
    <source>
        <dbReference type="Pfam" id="PF01433"/>
    </source>
</evidence>
<evidence type="ECO:0000256" key="1">
    <source>
        <dbReference type="PIRSR" id="PIRSR634015-1"/>
    </source>
</evidence>
<dbReference type="Gene3D" id="1.10.390.10">
    <property type="entry name" value="Neutral Protease Domain 2"/>
    <property type="match status" value="1"/>
</dbReference>
<feature type="binding site" evidence="2">
    <location>
        <position position="455"/>
    </location>
    <ligand>
        <name>Zn(2+)</name>
        <dbReference type="ChEBI" id="CHEBI:29105"/>
        <note>catalytic</note>
    </ligand>
</feature>
<dbReference type="RefSeq" id="WP_089525506.1">
    <property type="nucleotide sequence ID" value="NZ_NMUQ01000002.1"/>
</dbReference>